<proteinExistence type="predicted"/>
<feature type="transmembrane region" description="Helical" evidence="6">
    <location>
        <begin position="274"/>
        <end position="295"/>
    </location>
</feature>
<dbReference type="GeneID" id="8512386"/>
<feature type="transmembrane region" description="Helical" evidence="6">
    <location>
        <begin position="44"/>
        <end position="70"/>
    </location>
</feature>
<feature type="transmembrane region" description="Helical" evidence="6">
    <location>
        <begin position="316"/>
        <end position="334"/>
    </location>
</feature>
<reference evidence="7" key="1">
    <citation type="submission" date="2009-10" db="EMBL/GenBank/DDBJ databases">
        <title>Complete sequence of chromosome of Methanocaldococcus vulcanius M7.</title>
        <authorList>
            <consortium name="US DOE Joint Genome Institute"/>
            <person name="Lucas S."/>
            <person name="Copeland A."/>
            <person name="Lapidus A."/>
            <person name="Glavina del Rio T."/>
            <person name="Dalin E."/>
            <person name="Tice H."/>
            <person name="Bruce D."/>
            <person name="Goodwin L."/>
            <person name="Pitluck S."/>
            <person name="Lcollab F.I."/>
            <person name="Brettin T."/>
            <person name="Detter J.C."/>
            <person name="Han C."/>
            <person name="Tapia R."/>
            <person name="Kuske C.R."/>
            <person name="Schmutz J."/>
            <person name="Larimer F."/>
            <person name="Land M."/>
            <person name="Hauser L."/>
            <person name="Kyrpides N."/>
            <person name="Ovchinikova G."/>
            <person name="Sieprawska-Lupa M."/>
            <person name="Whitman W.B."/>
            <person name="Woyke T."/>
        </authorList>
    </citation>
    <scope>NUCLEOTIDE SEQUENCE [LARGE SCALE GENOMIC DNA]</scope>
    <source>
        <strain evidence="7">M7</strain>
    </source>
</reference>
<evidence type="ECO:0000256" key="4">
    <source>
        <dbReference type="ARBA" id="ARBA00022989"/>
    </source>
</evidence>
<dbReference type="Pfam" id="PF01943">
    <property type="entry name" value="Polysacc_synt"/>
    <property type="match status" value="1"/>
</dbReference>
<evidence type="ECO:0000256" key="1">
    <source>
        <dbReference type="ARBA" id="ARBA00004651"/>
    </source>
</evidence>
<feature type="transmembrane region" description="Helical" evidence="6">
    <location>
        <begin position="12"/>
        <end position="32"/>
    </location>
</feature>
<feature type="transmembrane region" description="Helical" evidence="6">
    <location>
        <begin position="122"/>
        <end position="142"/>
    </location>
</feature>
<evidence type="ECO:0000256" key="6">
    <source>
        <dbReference type="SAM" id="Phobius"/>
    </source>
</evidence>
<feature type="transmembrane region" description="Helical" evidence="6">
    <location>
        <begin position="386"/>
        <end position="402"/>
    </location>
</feature>
<dbReference type="PANTHER" id="PTHR30250:SF27">
    <property type="entry name" value="POLYSACCHARIDE BIOSYNTHESIS PROTEIN"/>
    <property type="match status" value="1"/>
</dbReference>
<feature type="transmembrane region" description="Helical" evidence="6">
    <location>
        <begin position="466"/>
        <end position="488"/>
    </location>
</feature>
<organism evidence="7 8">
    <name type="scientific">Methanocaldococcus vulcanius (strain ATCC 700851 / DSM 12094 / M7)</name>
    <name type="common">Methanococcus vulcanius</name>
    <dbReference type="NCBI Taxonomy" id="579137"/>
    <lineage>
        <taxon>Archaea</taxon>
        <taxon>Methanobacteriati</taxon>
        <taxon>Methanobacteriota</taxon>
        <taxon>Methanomada group</taxon>
        <taxon>Methanococci</taxon>
        <taxon>Methanococcales</taxon>
        <taxon>Methanocaldococcaceae</taxon>
        <taxon>Methanocaldococcus</taxon>
    </lineage>
</organism>
<dbReference type="RefSeq" id="WP_012819475.1">
    <property type="nucleotide sequence ID" value="NC_013407.1"/>
</dbReference>
<evidence type="ECO:0000256" key="2">
    <source>
        <dbReference type="ARBA" id="ARBA00022475"/>
    </source>
</evidence>
<gene>
    <name evidence="7" type="ordered locus">Metvu_0060</name>
</gene>
<dbReference type="InterPro" id="IPR050833">
    <property type="entry name" value="Poly_Biosynth_Transport"/>
</dbReference>
<accession>C9REC7</accession>
<feature type="transmembrane region" description="Helical" evidence="6">
    <location>
        <begin position="354"/>
        <end position="374"/>
    </location>
</feature>
<name>C9REC7_METVM</name>
<dbReference type="eggNOG" id="arCOG02209">
    <property type="taxonomic scope" value="Archaea"/>
</dbReference>
<dbReference type="CDD" id="cd13128">
    <property type="entry name" value="MATE_Wzx_like"/>
    <property type="match status" value="1"/>
</dbReference>
<sequence length="511" mass="57744">MSYKERAIKGIGWNFLLLILAAPIGYLVRMLYANEIPKLEVGLFYAVLDFCCMVAIFKDLGLSAALVRFIPKFLHENKRNLVKSAIISVGILQSSVSLIITILIVLLAPFIAEFYINNKGQFTGHLSLVIDVLIILSIGYWFQSIMDVISNSIQGFQNQKYYGTINFVRIFLILILSLIFIYVFGMHSVFAPTYAYTLVPILMIFIYGYIFIKKIFPEFFKEEFLFSKKLIKELFSYGLPVMIGGAGSLVLGYVDGICLTYFTGLNAVADYRNVAMPTVSILGYFASAVGAVLFPMSSELWEKGYKEALGYGVERICLYSFVLVLPMAILMAYFPEVIINLFFNPQYLSAVPAIRILSLGTIFMTLNRIGFTVLNGIGKPNFSTKILYFGATFNLIFNILLIPKLGIVGASITTVFGYFLMWILQTWYLSKFLNYSFLTKKWILVVLVGIFSLIPLVLMTKIINNVVLQLIVGSVVYFGIYLIGILGLRIIDLKEIYNIIYKIINKLRGFK</sequence>
<dbReference type="PANTHER" id="PTHR30250">
    <property type="entry name" value="PST FAMILY PREDICTED COLANIC ACID TRANSPORTER"/>
    <property type="match status" value="1"/>
</dbReference>
<dbReference type="EMBL" id="CP001787">
    <property type="protein sequence ID" value="ACX71929.1"/>
    <property type="molecule type" value="Genomic_DNA"/>
</dbReference>
<feature type="transmembrane region" description="Helical" evidence="6">
    <location>
        <begin position="408"/>
        <end position="430"/>
    </location>
</feature>
<evidence type="ECO:0000256" key="3">
    <source>
        <dbReference type="ARBA" id="ARBA00022692"/>
    </source>
</evidence>
<dbReference type="OrthoDB" id="19148at2157"/>
<feature type="transmembrane region" description="Helical" evidence="6">
    <location>
        <begin position="442"/>
        <end position="460"/>
    </location>
</feature>
<dbReference type="GO" id="GO:0005886">
    <property type="term" value="C:plasma membrane"/>
    <property type="evidence" value="ECO:0007669"/>
    <property type="project" value="UniProtKB-SubCell"/>
</dbReference>
<feature type="transmembrane region" description="Helical" evidence="6">
    <location>
        <begin position="163"/>
        <end position="185"/>
    </location>
</feature>
<dbReference type="KEGG" id="mvu:Metvu_0060"/>
<comment type="subcellular location">
    <subcellularLocation>
        <location evidence="1">Cell membrane</location>
        <topology evidence="1">Multi-pass membrane protein</topology>
    </subcellularLocation>
</comment>
<evidence type="ECO:0000256" key="5">
    <source>
        <dbReference type="ARBA" id="ARBA00023136"/>
    </source>
</evidence>
<keyword evidence="4 6" id="KW-1133">Transmembrane helix</keyword>
<feature type="transmembrane region" description="Helical" evidence="6">
    <location>
        <begin position="91"/>
        <end position="116"/>
    </location>
</feature>
<dbReference type="Proteomes" id="UP000002063">
    <property type="component" value="Chromosome"/>
</dbReference>
<keyword evidence="5 6" id="KW-0472">Membrane</keyword>
<keyword evidence="3 6" id="KW-0812">Transmembrane</keyword>
<dbReference type="HOGENOM" id="CLU_022017_5_1_2"/>
<dbReference type="AlphaFoldDB" id="C9REC7"/>
<feature type="transmembrane region" description="Helical" evidence="6">
    <location>
        <begin position="191"/>
        <end position="212"/>
    </location>
</feature>
<feature type="transmembrane region" description="Helical" evidence="6">
    <location>
        <begin position="233"/>
        <end position="254"/>
    </location>
</feature>
<keyword evidence="2" id="KW-1003">Cell membrane</keyword>
<protein>
    <submittedName>
        <fullName evidence="7">Polysaccharide biosynthesis protein</fullName>
    </submittedName>
</protein>
<dbReference type="STRING" id="579137.Metvu_0060"/>
<keyword evidence="8" id="KW-1185">Reference proteome</keyword>
<evidence type="ECO:0000313" key="8">
    <source>
        <dbReference type="Proteomes" id="UP000002063"/>
    </source>
</evidence>
<dbReference type="InterPro" id="IPR002797">
    <property type="entry name" value="Polysacc_synth"/>
</dbReference>
<evidence type="ECO:0000313" key="7">
    <source>
        <dbReference type="EMBL" id="ACX71929.1"/>
    </source>
</evidence>